<dbReference type="Proteomes" id="UP000219338">
    <property type="component" value="Unassembled WGS sequence"/>
</dbReference>
<protein>
    <submittedName>
        <fullName evidence="1">Uncharacterized protein</fullName>
    </submittedName>
</protein>
<organism evidence="1 2">
    <name type="scientific">Armillaria ostoyae</name>
    <name type="common">Armillaria root rot fungus</name>
    <dbReference type="NCBI Taxonomy" id="47428"/>
    <lineage>
        <taxon>Eukaryota</taxon>
        <taxon>Fungi</taxon>
        <taxon>Dikarya</taxon>
        <taxon>Basidiomycota</taxon>
        <taxon>Agaricomycotina</taxon>
        <taxon>Agaricomycetes</taxon>
        <taxon>Agaricomycetidae</taxon>
        <taxon>Agaricales</taxon>
        <taxon>Marasmiineae</taxon>
        <taxon>Physalacriaceae</taxon>
        <taxon>Armillaria</taxon>
    </lineage>
</organism>
<dbReference type="EMBL" id="FUEG01000003">
    <property type="protein sequence ID" value="SJL02688.1"/>
    <property type="molecule type" value="Genomic_DNA"/>
</dbReference>
<accession>A0A284R1V9</accession>
<keyword evidence="2" id="KW-1185">Reference proteome</keyword>
<evidence type="ECO:0000313" key="1">
    <source>
        <dbReference type="EMBL" id="SJL02688.1"/>
    </source>
</evidence>
<proteinExistence type="predicted"/>
<sequence length="118" mass="12917">MSLTCSGRHKACCQNGQGSGGAAIGQDILFACRIGSWPVMDDAHNNTVFAHTYALLSRLRAKRRSPLHESIVDDDDAADRPMDDIPIQRPILEARVPELVPSAAVTLTVHIVERDKWA</sequence>
<name>A0A284R1V9_ARMOS</name>
<dbReference type="AlphaFoldDB" id="A0A284R1V9"/>
<gene>
    <name evidence="1" type="ORF">ARMOST_06022</name>
</gene>
<reference evidence="2" key="1">
    <citation type="journal article" date="2017" name="Nat. Ecol. Evol.">
        <title>Genome expansion and lineage-specific genetic innovations in the forest pathogenic fungi Armillaria.</title>
        <authorList>
            <person name="Sipos G."/>
            <person name="Prasanna A.N."/>
            <person name="Walter M.C."/>
            <person name="O'Connor E."/>
            <person name="Balint B."/>
            <person name="Krizsan K."/>
            <person name="Kiss B."/>
            <person name="Hess J."/>
            <person name="Varga T."/>
            <person name="Slot J."/>
            <person name="Riley R."/>
            <person name="Boka B."/>
            <person name="Rigling D."/>
            <person name="Barry K."/>
            <person name="Lee J."/>
            <person name="Mihaltcheva S."/>
            <person name="LaButti K."/>
            <person name="Lipzen A."/>
            <person name="Waldron R."/>
            <person name="Moloney N.M."/>
            <person name="Sperisen C."/>
            <person name="Kredics L."/>
            <person name="Vagvoelgyi C."/>
            <person name="Patrignani A."/>
            <person name="Fitzpatrick D."/>
            <person name="Nagy I."/>
            <person name="Doyle S."/>
            <person name="Anderson J.B."/>
            <person name="Grigoriev I.V."/>
            <person name="Gueldener U."/>
            <person name="Muensterkoetter M."/>
            <person name="Nagy L.G."/>
        </authorList>
    </citation>
    <scope>NUCLEOTIDE SEQUENCE [LARGE SCALE GENOMIC DNA]</scope>
    <source>
        <strain evidence="2">C18/9</strain>
    </source>
</reference>
<evidence type="ECO:0000313" key="2">
    <source>
        <dbReference type="Proteomes" id="UP000219338"/>
    </source>
</evidence>